<dbReference type="Proteomes" id="UP001557484">
    <property type="component" value="Unassembled WGS sequence"/>
</dbReference>
<keyword evidence="2" id="KW-1185">Reference proteome</keyword>
<name>A0ABV3TZN1_9GAMM</name>
<protein>
    <recommendedName>
        <fullName evidence="3">Gluconate 2-dehydrogenase subunit 3 family protein</fullName>
    </recommendedName>
</protein>
<evidence type="ECO:0000313" key="2">
    <source>
        <dbReference type="Proteomes" id="UP001557484"/>
    </source>
</evidence>
<dbReference type="RefSeq" id="WP_368376819.1">
    <property type="nucleotide sequence ID" value="NZ_JBFRYB010000001.1"/>
</dbReference>
<sequence length="196" mass="21739">MTNKTSFSHDVERSLRPFSRRSFLVSGLTVGAGLMTFGLTGCSSEVRVAPAGIEYLGSSEITVLEKLIEALLPTEGTPMVAASSIPIINNVDTMIGEMNPKTQADLKVALKLFNYGSAVFSRHFTQFSKLDAQDARSYIDDWQNGLSMQRAIATVLKKFIYLAYWRDERTWLPLEYEGPVSDRWNLPSLGNAPIPV</sequence>
<reference evidence="1 2" key="1">
    <citation type="journal article" date="2011" name="Int. J. Syst. Evol. Microbiol.">
        <title>Zhongshania antarctica gen. nov., sp. nov. and Zhongshania guokunii sp. nov., gammaproteobacteria respectively isolated from coastal attached (fast) ice and surface seawater of the Antarctic.</title>
        <authorList>
            <person name="Li H.J."/>
            <person name="Zhang X.Y."/>
            <person name="Chen C.X."/>
            <person name="Zhang Y.J."/>
            <person name="Gao Z.M."/>
            <person name="Yu Y."/>
            <person name="Chen X.L."/>
            <person name="Chen B."/>
            <person name="Zhang Y.Z."/>
        </authorList>
    </citation>
    <scope>NUCLEOTIDE SEQUENCE [LARGE SCALE GENOMIC DNA]</scope>
    <source>
        <strain evidence="1 2">R06B22</strain>
    </source>
</reference>
<evidence type="ECO:0008006" key="3">
    <source>
        <dbReference type="Google" id="ProtNLM"/>
    </source>
</evidence>
<gene>
    <name evidence="1" type="ORF">AB4875_14735</name>
</gene>
<accession>A0ABV3TZN1</accession>
<dbReference type="PROSITE" id="PS51318">
    <property type="entry name" value="TAT"/>
    <property type="match status" value="1"/>
</dbReference>
<organism evidence="1 2">
    <name type="scientific">Zhongshania arctica</name>
    <dbReference type="NCBI Taxonomy" id="3238302"/>
    <lineage>
        <taxon>Bacteria</taxon>
        <taxon>Pseudomonadati</taxon>
        <taxon>Pseudomonadota</taxon>
        <taxon>Gammaproteobacteria</taxon>
        <taxon>Cellvibrionales</taxon>
        <taxon>Spongiibacteraceae</taxon>
        <taxon>Zhongshania</taxon>
    </lineage>
</organism>
<proteinExistence type="predicted"/>
<evidence type="ECO:0000313" key="1">
    <source>
        <dbReference type="EMBL" id="MEX1666749.1"/>
    </source>
</evidence>
<dbReference type="InterPro" id="IPR006311">
    <property type="entry name" value="TAT_signal"/>
</dbReference>
<dbReference type="EMBL" id="JBFRYB010000001">
    <property type="protein sequence ID" value="MEX1666749.1"/>
    <property type="molecule type" value="Genomic_DNA"/>
</dbReference>
<comment type="caution">
    <text evidence="1">The sequence shown here is derived from an EMBL/GenBank/DDBJ whole genome shotgun (WGS) entry which is preliminary data.</text>
</comment>